<name>A0A562T3V3_9HYPH</name>
<gene>
    <name evidence="7" type="ORF">JM93_02229</name>
</gene>
<evidence type="ECO:0000256" key="3">
    <source>
        <dbReference type="ARBA" id="ARBA00022676"/>
    </source>
</evidence>
<dbReference type="InterPro" id="IPR001173">
    <property type="entry name" value="Glyco_trans_2-like"/>
</dbReference>
<organism evidence="7 8">
    <name type="scientific">Roseibium hamelinense</name>
    <dbReference type="NCBI Taxonomy" id="150831"/>
    <lineage>
        <taxon>Bacteria</taxon>
        <taxon>Pseudomonadati</taxon>
        <taxon>Pseudomonadota</taxon>
        <taxon>Alphaproteobacteria</taxon>
        <taxon>Hyphomicrobiales</taxon>
        <taxon>Stappiaceae</taxon>
        <taxon>Roseibium</taxon>
    </lineage>
</organism>
<evidence type="ECO:0000256" key="4">
    <source>
        <dbReference type="ARBA" id="ARBA00022679"/>
    </source>
</evidence>
<keyword evidence="5" id="KW-0472">Membrane</keyword>
<dbReference type="Proteomes" id="UP000320593">
    <property type="component" value="Unassembled WGS sequence"/>
</dbReference>
<sequence length="230" mass="24919">MISVIVSTHNSEADLAHTLGALVTAAADGAVKEVIIADAGSEDASHQVADAAGCIWVTGPESRGERWRLGARHARRGEWLLFLPPNAILETGWHHEAQSFIERSERSGAGTYLAAAFKLRFDAYGFGPRLAEALAIIRSQLLGMPYGNQGLLISRRFYEDLGGHRPLPEMEDIDLAKRIGRSRLVILRAAAVCTETPGSDGVVKSFRKSIARFCVGTLRIPPSLVLKIHG</sequence>
<protein>
    <submittedName>
        <fullName evidence="7">GT2 family glycosyltransferase</fullName>
    </submittedName>
</protein>
<keyword evidence="3" id="KW-0328">Glycosyltransferase</keyword>
<dbReference type="SUPFAM" id="SSF53448">
    <property type="entry name" value="Nucleotide-diphospho-sugar transferases"/>
    <property type="match status" value="1"/>
</dbReference>
<dbReference type="InterPro" id="IPR029044">
    <property type="entry name" value="Nucleotide-diphossugar_trans"/>
</dbReference>
<evidence type="ECO:0000256" key="5">
    <source>
        <dbReference type="ARBA" id="ARBA00023136"/>
    </source>
</evidence>
<dbReference type="AlphaFoldDB" id="A0A562T3V3"/>
<dbReference type="Gene3D" id="3.90.550.10">
    <property type="entry name" value="Spore Coat Polysaccharide Biosynthesis Protein SpsA, Chain A"/>
    <property type="match status" value="1"/>
</dbReference>
<comment type="caution">
    <text evidence="7">The sequence shown here is derived from an EMBL/GenBank/DDBJ whole genome shotgun (WGS) entry which is preliminary data.</text>
</comment>
<evidence type="ECO:0000256" key="2">
    <source>
        <dbReference type="ARBA" id="ARBA00022475"/>
    </source>
</evidence>
<keyword evidence="8" id="KW-1185">Reference proteome</keyword>
<keyword evidence="4 7" id="KW-0808">Transferase</keyword>
<evidence type="ECO:0000256" key="1">
    <source>
        <dbReference type="ARBA" id="ARBA00004236"/>
    </source>
</evidence>
<feature type="domain" description="Glycosyltransferase 2-like" evidence="6">
    <location>
        <begin position="3"/>
        <end position="83"/>
    </location>
</feature>
<dbReference type="EMBL" id="VLLF01000004">
    <property type="protein sequence ID" value="TWI87660.1"/>
    <property type="molecule type" value="Genomic_DNA"/>
</dbReference>
<dbReference type="OrthoDB" id="5291101at2"/>
<evidence type="ECO:0000313" key="8">
    <source>
        <dbReference type="Proteomes" id="UP000320593"/>
    </source>
</evidence>
<accession>A0A562T3V3</accession>
<keyword evidence="2" id="KW-1003">Cell membrane</keyword>
<dbReference type="RefSeq" id="WP_145343168.1">
    <property type="nucleotide sequence ID" value="NZ_SMLY01000047.1"/>
</dbReference>
<reference evidence="7 8" key="1">
    <citation type="submission" date="2019-07" db="EMBL/GenBank/DDBJ databases">
        <title>Genomic Encyclopedia of Archaeal and Bacterial Type Strains, Phase II (KMG-II): from individual species to whole genera.</title>
        <authorList>
            <person name="Goeker M."/>
        </authorList>
    </citation>
    <scope>NUCLEOTIDE SEQUENCE [LARGE SCALE GENOMIC DNA]</scope>
    <source>
        <strain evidence="7 8">ATCC BAA-252</strain>
    </source>
</reference>
<dbReference type="GO" id="GO:0016757">
    <property type="term" value="F:glycosyltransferase activity"/>
    <property type="evidence" value="ECO:0007669"/>
    <property type="project" value="UniProtKB-KW"/>
</dbReference>
<dbReference type="PANTHER" id="PTHR43646">
    <property type="entry name" value="GLYCOSYLTRANSFERASE"/>
    <property type="match status" value="1"/>
</dbReference>
<evidence type="ECO:0000313" key="7">
    <source>
        <dbReference type="EMBL" id="TWI87660.1"/>
    </source>
</evidence>
<dbReference type="GO" id="GO:0005886">
    <property type="term" value="C:plasma membrane"/>
    <property type="evidence" value="ECO:0007669"/>
    <property type="project" value="UniProtKB-SubCell"/>
</dbReference>
<dbReference type="Pfam" id="PF00535">
    <property type="entry name" value="Glycos_transf_2"/>
    <property type="match status" value="1"/>
</dbReference>
<dbReference type="PANTHER" id="PTHR43646:SF2">
    <property type="entry name" value="GLYCOSYLTRANSFERASE 2-LIKE DOMAIN-CONTAINING PROTEIN"/>
    <property type="match status" value="1"/>
</dbReference>
<evidence type="ECO:0000259" key="6">
    <source>
        <dbReference type="Pfam" id="PF00535"/>
    </source>
</evidence>
<comment type="subcellular location">
    <subcellularLocation>
        <location evidence="1">Cell membrane</location>
    </subcellularLocation>
</comment>
<proteinExistence type="predicted"/>